<evidence type="ECO:0000259" key="2">
    <source>
        <dbReference type="Pfam" id="PF01052"/>
    </source>
</evidence>
<protein>
    <recommendedName>
        <fullName evidence="2">Flagellar motor switch protein FliN-like C-terminal domain-containing protein</fullName>
    </recommendedName>
</protein>
<feature type="compositionally biased region" description="Low complexity" evidence="1">
    <location>
        <begin position="325"/>
        <end position="340"/>
    </location>
</feature>
<dbReference type="Proteomes" id="UP000477911">
    <property type="component" value="Unassembled WGS sequence"/>
</dbReference>
<evidence type="ECO:0000313" key="3">
    <source>
        <dbReference type="EMBL" id="MXN19065.1"/>
    </source>
</evidence>
<dbReference type="SUPFAM" id="SSF101801">
    <property type="entry name" value="Surface presentation of antigens (SPOA)"/>
    <property type="match status" value="1"/>
</dbReference>
<dbReference type="Pfam" id="PF01052">
    <property type="entry name" value="FliMN_C"/>
    <property type="match status" value="1"/>
</dbReference>
<evidence type="ECO:0000313" key="4">
    <source>
        <dbReference type="Proteomes" id="UP000477911"/>
    </source>
</evidence>
<feature type="region of interest" description="Disordered" evidence="1">
    <location>
        <begin position="313"/>
        <end position="407"/>
    </location>
</feature>
<comment type="caution">
    <text evidence="3">The sequence shown here is derived from an EMBL/GenBank/DDBJ whole genome shotgun (WGS) entry which is preliminary data.</text>
</comment>
<evidence type="ECO:0000256" key="1">
    <source>
        <dbReference type="SAM" id="MobiDB-lite"/>
    </source>
</evidence>
<organism evidence="3 4">
    <name type="scientific">Pseudooceanicola albus</name>
    <dbReference type="NCBI Taxonomy" id="2692189"/>
    <lineage>
        <taxon>Bacteria</taxon>
        <taxon>Pseudomonadati</taxon>
        <taxon>Pseudomonadota</taxon>
        <taxon>Alphaproteobacteria</taxon>
        <taxon>Rhodobacterales</taxon>
        <taxon>Paracoccaceae</taxon>
        <taxon>Pseudooceanicola</taxon>
    </lineage>
</organism>
<dbReference type="InterPro" id="IPR001543">
    <property type="entry name" value="FliN-like_C"/>
</dbReference>
<reference evidence="3 4" key="1">
    <citation type="submission" date="2019-12" db="EMBL/GenBank/DDBJ databases">
        <authorList>
            <person name="Li M."/>
        </authorList>
    </citation>
    <scope>NUCLEOTIDE SEQUENCE [LARGE SCALE GENOMIC DNA]</scope>
    <source>
        <strain evidence="3 4">GBMRC 2024</strain>
    </source>
</reference>
<feature type="compositionally biased region" description="Acidic residues" evidence="1">
    <location>
        <begin position="352"/>
        <end position="364"/>
    </location>
</feature>
<dbReference type="AlphaFoldDB" id="A0A6L7G4L7"/>
<dbReference type="InterPro" id="IPR036429">
    <property type="entry name" value="SpoA-like_sf"/>
</dbReference>
<name>A0A6L7G4L7_9RHOB</name>
<feature type="domain" description="Flagellar motor switch protein FliN-like C-terminal" evidence="2">
    <location>
        <begin position="230"/>
        <end position="302"/>
    </location>
</feature>
<proteinExistence type="predicted"/>
<accession>A0A6L7G4L7</accession>
<dbReference type="EMBL" id="WUMU01000016">
    <property type="protein sequence ID" value="MXN19065.1"/>
    <property type="molecule type" value="Genomic_DNA"/>
</dbReference>
<sequence length="407" mass="44258">MKGIVREWRWRSRMSSSKSNAVLRRKASAAREVHLARAMSPAKALRLSLAKSADELLELALVVRDSAVDVVPADRLKEHFSDDMLLILTDGPERCVGVVAMDLAATSALVEQNTMGYVSHSEPDARKPTSTDAALMAPFLDDIFLRVSMMLEGDRESWWLTGFHYGSRIENLRLMGLALDAAEFTVFRLEVEFGGVRSGFIRMAFPERPRPRDILGHDEGEDQGRTLGEAVMTAPAAISAVLHRTRMPLRDMSRLKVGDLIPVPRAALGETRLETLGEEGRPHCIGHVKLGQMNGFRAVRLTMAGLAEARSLLSGGDDGPGEGFSGADWSASDSSEAESGLPDLPMSPAFDPEPDPEPEMEMEEPPAMAPMAFDDLPDLSDLPELGGEGDDFPAMSLAPLGDLPDLE</sequence>
<keyword evidence="4" id="KW-1185">Reference proteome</keyword>
<feature type="compositionally biased region" description="Low complexity" evidence="1">
    <location>
        <begin position="365"/>
        <end position="385"/>
    </location>
</feature>
<gene>
    <name evidence="3" type="ORF">GR170_14570</name>
</gene>
<dbReference type="Gene3D" id="2.30.330.10">
    <property type="entry name" value="SpoA-like"/>
    <property type="match status" value="1"/>
</dbReference>